<dbReference type="AlphaFoldDB" id="A0A8H5S6C4"/>
<evidence type="ECO:0000256" key="1">
    <source>
        <dbReference type="SAM" id="MobiDB-lite"/>
    </source>
</evidence>
<evidence type="ECO:0000313" key="2">
    <source>
        <dbReference type="EMBL" id="KAF5647336.1"/>
    </source>
</evidence>
<gene>
    <name evidence="2" type="ORF">FTJAE_1768</name>
</gene>
<evidence type="ECO:0000313" key="3">
    <source>
        <dbReference type="Proteomes" id="UP000530670"/>
    </source>
</evidence>
<feature type="compositionally biased region" description="Basic residues" evidence="1">
    <location>
        <begin position="55"/>
        <end position="65"/>
    </location>
</feature>
<sequence length="65" mass="7702">MSTQHNYLEEEEDFSEFNNNPLYKRVSDLTDHQRKHACPPPPLPNPRRDNGPHVVSRKSHHKHHV</sequence>
<proteinExistence type="predicted"/>
<accession>A0A8H5S6C4</accession>
<name>A0A8H5S6C4_9HYPO</name>
<feature type="non-terminal residue" evidence="2">
    <location>
        <position position="65"/>
    </location>
</feature>
<dbReference type="Proteomes" id="UP000530670">
    <property type="component" value="Unassembled WGS sequence"/>
</dbReference>
<organism evidence="2 3">
    <name type="scientific">Fusarium tjaetaba</name>
    <dbReference type="NCBI Taxonomy" id="1567544"/>
    <lineage>
        <taxon>Eukaryota</taxon>
        <taxon>Fungi</taxon>
        <taxon>Dikarya</taxon>
        <taxon>Ascomycota</taxon>
        <taxon>Pezizomycotina</taxon>
        <taxon>Sordariomycetes</taxon>
        <taxon>Hypocreomycetidae</taxon>
        <taxon>Hypocreales</taxon>
        <taxon>Nectriaceae</taxon>
        <taxon>Fusarium</taxon>
        <taxon>Fusarium fujikuroi species complex</taxon>
    </lineage>
</organism>
<feature type="region of interest" description="Disordered" evidence="1">
    <location>
        <begin position="1"/>
        <end position="65"/>
    </location>
</feature>
<keyword evidence="3" id="KW-1185">Reference proteome</keyword>
<reference evidence="2 3" key="1">
    <citation type="submission" date="2020-05" db="EMBL/GenBank/DDBJ databases">
        <title>Identification and distribution of gene clusters putatively required for synthesis of sphingolipid metabolism inhibitors in phylogenetically diverse species of the filamentous fungus Fusarium.</title>
        <authorList>
            <person name="Kim H.-S."/>
            <person name="Busman M."/>
            <person name="Brown D.W."/>
            <person name="Divon H."/>
            <person name="Uhlig S."/>
            <person name="Proctor R.H."/>
        </authorList>
    </citation>
    <scope>NUCLEOTIDE SEQUENCE [LARGE SCALE GENOMIC DNA]</scope>
    <source>
        <strain evidence="2 3">NRRL 66243</strain>
    </source>
</reference>
<dbReference type="GeneID" id="59300161"/>
<comment type="caution">
    <text evidence="2">The sequence shown here is derived from an EMBL/GenBank/DDBJ whole genome shotgun (WGS) entry which is preliminary data.</text>
</comment>
<protein>
    <submittedName>
        <fullName evidence="2">Uncharacterized protein</fullName>
    </submittedName>
</protein>
<dbReference type="RefSeq" id="XP_037211103.1">
    <property type="nucleotide sequence ID" value="XM_037347891.1"/>
</dbReference>
<dbReference type="EMBL" id="JAAQRI010000032">
    <property type="protein sequence ID" value="KAF5647336.1"/>
    <property type="molecule type" value="Genomic_DNA"/>
</dbReference>